<evidence type="ECO:0000313" key="2">
    <source>
        <dbReference type="EMBL" id="KAF9331004.1"/>
    </source>
</evidence>
<dbReference type="AlphaFoldDB" id="A0A9P5SJX6"/>
<evidence type="ECO:0000313" key="3">
    <source>
        <dbReference type="Proteomes" id="UP000696485"/>
    </source>
</evidence>
<reference evidence="2" key="1">
    <citation type="journal article" date="2020" name="Fungal Divers.">
        <title>Resolving the Mortierellaceae phylogeny through synthesis of multi-gene phylogenetics and phylogenomics.</title>
        <authorList>
            <person name="Vandepol N."/>
            <person name="Liber J."/>
            <person name="Desiro A."/>
            <person name="Na H."/>
            <person name="Kennedy M."/>
            <person name="Barry K."/>
            <person name="Grigoriev I.V."/>
            <person name="Miller A.N."/>
            <person name="O'Donnell K."/>
            <person name="Stajich J.E."/>
            <person name="Bonito G."/>
        </authorList>
    </citation>
    <scope>NUCLEOTIDE SEQUENCE</scope>
    <source>
        <strain evidence="2">NVP1</strain>
    </source>
</reference>
<comment type="caution">
    <text evidence="2">The sequence shown here is derived from an EMBL/GenBank/DDBJ whole genome shotgun (WGS) entry which is preliminary data.</text>
</comment>
<accession>A0A9P5SJX6</accession>
<evidence type="ECO:0000256" key="1">
    <source>
        <dbReference type="SAM" id="MobiDB-lite"/>
    </source>
</evidence>
<feature type="compositionally biased region" description="Polar residues" evidence="1">
    <location>
        <begin position="143"/>
        <end position="159"/>
    </location>
</feature>
<organism evidence="2 3">
    <name type="scientific">Podila minutissima</name>
    <dbReference type="NCBI Taxonomy" id="64525"/>
    <lineage>
        <taxon>Eukaryota</taxon>
        <taxon>Fungi</taxon>
        <taxon>Fungi incertae sedis</taxon>
        <taxon>Mucoromycota</taxon>
        <taxon>Mortierellomycotina</taxon>
        <taxon>Mortierellomycetes</taxon>
        <taxon>Mortierellales</taxon>
        <taxon>Mortierellaceae</taxon>
        <taxon>Podila</taxon>
    </lineage>
</organism>
<feature type="region of interest" description="Disordered" evidence="1">
    <location>
        <begin position="99"/>
        <end position="124"/>
    </location>
</feature>
<name>A0A9P5SJX6_9FUNG</name>
<feature type="region of interest" description="Disordered" evidence="1">
    <location>
        <begin position="348"/>
        <end position="368"/>
    </location>
</feature>
<sequence length="476" mass="52074">MWEKRNGRAWHEQGSLRHHVAESRVKKWLDAVWRPPLTPATSPEQENVRQFGRAAPLSFASVATEHLGPRSPTSPRPIDSAFELDQSETRSWTFHDIEMEARRKSRSRQNSTQRHQVGTFPDGYSQPFSPSIAAFVVNESNNAPASSARTRTQSYQDPVSTPIEHHHRPLTPGAPSSFASSTFEGSVSPRSHAKKPTRASTTSDCLVIPQEILDPNYRSPTFRIKSWTPPPSAPVSDMVVASKKLSLDDHSHSGEVSVQKGGRHDATEEQDLLLEDAPAPVAAPAPAPLFQFNFTSQRFKAAVEATMVAKMVNAEEAPVLESTIQKTATCSDVGSGLVEKATSIAENDVAPKDSSHTRHRHHHHHHHCQETMSLVAKLNAVDSCVEVNEDAFIASHSLMGAKNNEGDRRIQKSAPMSPMMPSTGSSVPTTTASNPQSPVMATTAKSNWNSFQRLMVKMSKSDMALSRSGIVQLDGA</sequence>
<proteinExistence type="predicted"/>
<feature type="compositionally biased region" description="Basic residues" evidence="1">
    <location>
        <begin position="357"/>
        <end position="367"/>
    </location>
</feature>
<keyword evidence="3" id="KW-1185">Reference proteome</keyword>
<feature type="region of interest" description="Disordered" evidence="1">
    <location>
        <begin position="143"/>
        <end position="202"/>
    </location>
</feature>
<feature type="region of interest" description="Disordered" evidence="1">
    <location>
        <begin position="247"/>
        <end position="266"/>
    </location>
</feature>
<feature type="region of interest" description="Disordered" evidence="1">
    <location>
        <begin position="403"/>
        <end position="441"/>
    </location>
</feature>
<dbReference type="EMBL" id="JAAAUY010000355">
    <property type="protein sequence ID" value="KAF9331004.1"/>
    <property type="molecule type" value="Genomic_DNA"/>
</dbReference>
<feature type="compositionally biased region" description="Polar residues" evidence="1">
    <location>
        <begin position="177"/>
        <end position="189"/>
    </location>
</feature>
<gene>
    <name evidence="2" type="ORF">BG006_006097</name>
</gene>
<feature type="compositionally biased region" description="Low complexity" evidence="1">
    <location>
        <begin position="413"/>
        <end position="433"/>
    </location>
</feature>
<dbReference type="Proteomes" id="UP000696485">
    <property type="component" value="Unassembled WGS sequence"/>
</dbReference>
<protein>
    <submittedName>
        <fullName evidence="2">Uncharacterized protein</fullName>
    </submittedName>
</protein>